<evidence type="ECO:0000313" key="3">
    <source>
        <dbReference type="Proteomes" id="UP001163947"/>
    </source>
</evidence>
<gene>
    <name evidence="2" type="ORF">OCS65_04025</name>
</gene>
<dbReference type="EMBL" id="CP106982">
    <property type="protein sequence ID" value="UYF94953.1"/>
    <property type="molecule type" value="Genomic_DNA"/>
</dbReference>
<proteinExistence type="predicted"/>
<protein>
    <submittedName>
        <fullName evidence="2">Uncharacterized protein</fullName>
    </submittedName>
</protein>
<feature type="region of interest" description="Disordered" evidence="1">
    <location>
        <begin position="102"/>
        <end position="123"/>
    </location>
</feature>
<evidence type="ECO:0000256" key="1">
    <source>
        <dbReference type="SAM" id="MobiDB-lite"/>
    </source>
</evidence>
<reference evidence="2" key="1">
    <citation type="submission" date="2022-09" db="EMBL/GenBank/DDBJ databases">
        <title>The genome sequence of Rhodococcus aetherivorans N1.</title>
        <authorList>
            <person name="Jiang W."/>
        </authorList>
    </citation>
    <scope>NUCLEOTIDE SEQUENCE</scope>
    <source>
        <strain evidence="2">N1</strain>
    </source>
</reference>
<evidence type="ECO:0000313" key="2">
    <source>
        <dbReference type="EMBL" id="UYF94953.1"/>
    </source>
</evidence>
<dbReference type="Proteomes" id="UP001163947">
    <property type="component" value="Chromosome"/>
</dbReference>
<name>A0AA46SAW4_9NOCA</name>
<organism evidence="2 3">
    <name type="scientific">Rhodococcus aetherivorans</name>
    <dbReference type="NCBI Taxonomy" id="191292"/>
    <lineage>
        <taxon>Bacteria</taxon>
        <taxon>Bacillati</taxon>
        <taxon>Actinomycetota</taxon>
        <taxon>Actinomycetes</taxon>
        <taxon>Mycobacteriales</taxon>
        <taxon>Nocardiaceae</taxon>
        <taxon>Rhodococcus</taxon>
    </lineage>
</organism>
<dbReference type="AlphaFoldDB" id="A0AA46SAW4"/>
<accession>A0AA46SAW4</accession>
<sequence length="123" mass="14052">MREVPPHLDSPLRRIHQAVTDLEAAVIRARGFAGADRDRRIEVDDALMEQLAATAEASPELRLYASRVAAGQCRWSEIEVTARPVPPEVAELKTNRRLRWFPEPPHTSTAEGQEWESYRIPWQ</sequence>